<dbReference type="Proteomes" id="UP000061809">
    <property type="component" value="Chromosome"/>
</dbReference>
<keyword evidence="1" id="KW-0472">Membrane</keyword>
<keyword evidence="1" id="KW-0812">Transmembrane</keyword>
<dbReference type="EMBL" id="CP012801">
    <property type="protein sequence ID" value="ALJ59223.1"/>
    <property type="molecule type" value="Genomic_DNA"/>
</dbReference>
<evidence type="ECO:0000313" key="3">
    <source>
        <dbReference type="Proteomes" id="UP000061809"/>
    </source>
</evidence>
<evidence type="ECO:0000313" key="2">
    <source>
        <dbReference type="EMBL" id="ALJ59223.1"/>
    </source>
</evidence>
<protein>
    <submittedName>
        <fullName evidence="2">Uncharacterized protein</fullName>
    </submittedName>
</protein>
<keyword evidence="1" id="KW-1133">Transmembrane helix</keyword>
<organism evidence="2 3">
    <name type="scientific">Bacteroides cellulosilyticus</name>
    <dbReference type="NCBI Taxonomy" id="246787"/>
    <lineage>
        <taxon>Bacteria</taxon>
        <taxon>Pseudomonadati</taxon>
        <taxon>Bacteroidota</taxon>
        <taxon>Bacteroidia</taxon>
        <taxon>Bacteroidales</taxon>
        <taxon>Bacteroidaceae</taxon>
        <taxon>Bacteroides</taxon>
    </lineage>
</organism>
<name>A0A0P0FYZ5_9BACE</name>
<reference evidence="2 3" key="1">
    <citation type="journal article" date="2015" name="Science">
        <title>Genetic determinants of in vivo fitness and diet responsiveness in multiple human gut Bacteroides.</title>
        <authorList>
            <person name="Wu M."/>
            <person name="McNulty N.P."/>
            <person name="Rodionov D.A."/>
            <person name="Khoroshkin M.S."/>
            <person name="Griffin N.W."/>
            <person name="Cheng J."/>
            <person name="Latreille P."/>
            <person name="Kerstetter R.A."/>
            <person name="Terrapon N."/>
            <person name="Henrissat B."/>
            <person name="Osterman A.L."/>
            <person name="Gordon J.I."/>
        </authorList>
    </citation>
    <scope>NUCLEOTIDE SEQUENCE [LARGE SCALE GENOMIC DNA]</scope>
    <source>
        <strain evidence="2 3">WH2</strain>
    </source>
</reference>
<dbReference type="PATRIC" id="fig|246787.4.peg.2034"/>
<dbReference type="RefSeq" id="WP_029429214.1">
    <property type="nucleotide sequence ID" value="NZ_CP012801.1"/>
</dbReference>
<dbReference type="KEGG" id="bcel:BcellWH2_01978"/>
<gene>
    <name evidence="2" type="ORF">BcellWH2_01978</name>
</gene>
<feature type="transmembrane region" description="Helical" evidence="1">
    <location>
        <begin position="27"/>
        <end position="47"/>
    </location>
</feature>
<sequence>MAIIAIIFFGGIFYILSDGESTCGQKFIKFIMLLVLTIIAVTCSNMGGDTWYDSHMKFGDV</sequence>
<proteinExistence type="predicted"/>
<dbReference type="AlphaFoldDB" id="A0A0P0FYZ5"/>
<evidence type="ECO:0000256" key="1">
    <source>
        <dbReference type="SAM" id="Phobius"/>
    </source>
</evidence>
<accession>A0A0P0FYZ5</accession>